<feature type="compositionally biased region" description="Pro residues" evidence="1">
    <location>
        <begin position="8"/>
        <end position="29"/>
    </location>
</feature>
<evidence type="ECO:0000313" key="2">
    <source>
        <dbReference type="EMBL" id="KAF9818341.1"/>
    </source>
</evidence>
<feature type="compositionally biased region" description="Pro residues" evidence="1">
    <location>
        <begin position="130"/>
        <end position="148"/>
    </location>
</feature>
<dbReference type="Proteomes" id="UP000639403">
    <property type="component" value="Unassembled WGS sequence"/>
</dbReference>
<dbReference type="AlphaFoldDB" id="A0A8H7P6U7"/>
<reference evidence="2" key="2">
    <citation type="journal article" name="Front. Microbiol.">
        <title>Degradative Capacity of Two Strains of Rhodonia placenta: From Phenotype to Genotype.</title>
        <authorList>
            <person name="Kolle M."/>
            <person name="Horta M.A.C."/>
            <person name="Nowrousian M."/>
            <person name="Ohm R.A."/>
            <person name="Benz J.P."/>
            <person name="Pilgard A."/>
        </authorList>
    </citation>
    <scope>NUCLEOTIDE SEQUENCE</scope>
    <source>
        <strain evidence="2">FPRL280</strain>
    </source>
</reference>
<dbReference type="EMBL" id="JADOXO010000031">
    <property type="protein sequence ID" value="KAF9818341.1"/>
    <property type="molecule type" value="Genomic_DNA"/>
</dbReference>
<evidence type="ECO:0000313" key="3">
    <source>
        <dbReference type="Proteomes" id="UP000639403"/>
    </source>
</evidence>
<gene>
    <name evidence="2" type="ORF">IEO21_02856</name>
</gene>
<sequence length="219" mass="23797">MSSSSSLSPPPRMHSPQPIQAPLPSPPILPRRSSRNRLHLPAHPEDPPIPPRLIGSPLLKKMTVRPDEPHLLSTKAQSELWIDGDEFGTRRRQSASPMASPPLSTSPSSPRYGHRRSSSIVGANRSRSHSPPPTPALASPPPPVPPIPSFALATPGAKRSVVRSPPAHRTQIQIPNLDLAPQYTLSSPSKSNRWARPKPYSQARVELSVFHSSPRRVAA</sequence>
<organism evidence="2 3">
    <name type="scientific">Rhodonia placenta</name>
    <dbReference type="NCBI Taxonomy" id="104341"/>
    <lineage>
        <taxon>Eukaryota</taxon>
        <taxon>Fungi</taxon>
        <taxon>Dikarya</taxon>
        <taxon>Basidiomycota</taxon>
        <taxon>Agaricomycotina</taxon>
        <taxon>Agaricomycetes</taxon>
        <taxon>Polyporales</taxon>
        <taxon>Adustoporiaceae</taxon>
        <taxon>Rhodonia</taxon>
    </lineage>
</organism>
<reference evidence="2" key="1">
    <citation type="submission" date="2020-11" db="EMBL/GenBank/DDBJ databases">
        <authorList>
            <person name="Koelle M."/>
            <person name="Horta M.A.C."/>
            <person name="Nowrousian M."/>
            <person name="Ohm R.A."/>
            <person name="Benz P."/>
            <person name="Pilgard A."/>
        </authorList>
    </citation>
    <scope>NUCLEOTIDE SEQUENCE</scope>
    <source>
        <strain evidence="2">FPRL280</strain>
    </source>
</reference>
<feature type="compositionally biased region" description="Low complexity" evidence="1">
    <location>
        <begin position="94"/>
        <end position="110"/>
    </location>
</feature>
<feature type="compositionally biased region" description="Polar residues" evidence="1">
    <location>
        <begin position="183"/>
        <end position="192"/>
    </location>
</feature>
<feature type="region of interest" description="Disordered" evidence="1">
    <location>
        <begin position="1"/>
        <end position="201"/>
    </location>
</feature>
<comment type="caution">
    <text evidence="2">The sequence shown here is derived from an EMBL/GenBank/DDBJ whole genome shotgun (WGS) entry which is preliminary data.</text>
</comment>
<accession>A0A8H7P6U7</accession>
<protein>
    <submittedName>
        <fullName evidence="2">Uncharacterized protein</fullName>
    </submittedName>
</protein>
<name>A0A8H7P6U7_9APHY</name>
<evidence type="ECO:0000256" key="1">
    <source>
        <dbReference type="SAM" id="MobiDB-lite"/>
    </source>
</evidence>
<proteinExistence type="predicted"/>